<keyword evidence="1" id="KW-0812">Transmembrane</keyword>
<organism evidence="2 3">
    <name type="scientific">Naegleria fowleri</name>
    <name type="common">Brain eating amoeba</name>
    <dbReference type="NCBI Taxonomy" id="5763"/>
    <lineage>
        <taxon>Eukaryota</taxon>
        <taxon>Discoba</taxon>
        <taxon>Heterolobosea</taxon>
        <taxon>Tetramitia</taxon>
        <taxon>Eutetramitia</taxon>
        <taxon>Vahlkampfiidae</taxon>
        <taxon>Naegleria</taxon>
    </lineage>
</organism>
<reference evidence="2 3" key="1">
    <citation type="journal article" date="2019" name="Sci. Rep.">
        <title>Nanopore sequencing improves the draft genome of the human pathogenic amoeba Naegleria fowleri.</title>
        <authorList>
            <person name="Liechti N."/>
            <person name="Schurch N."/>
            <person name="Bruggmann R."/>
            <person name="Wittwer M."/>
        </authorList>
    </citation>
    <scope>NUCLEOTIDE SEQUENCE [LARGE SCALE GENOMIC DNA]</scope>
    <source>
        <strain evidence="2 3">ATCC 30894</strain>
    </source>
</reference>
<dbReference type="VEuPathDB" id="AmoebaDB:NF0111540"/>
<dbReference type="Proteomes" id="UP000444721">
    <property type="component" value="Unassembled WGS sequence"/>
</dbReference>
<feature type="transmembrane region" description="Helical" evidence="1">
    <location>
        <begin position="1219"/>
        <end position="1241"/>
    </location>
</feature>
<dbReference type="OrthoDB" id="10438041at2759"/>
<name>A0A6A5BTP3_NAEFO</name>
<keyword evidence="1" id="KW-1133">Transmembrane helix</keyword>
<dbReference type="EMBL" id="VFQX01000030">
    <property type="protein sequence ID" value="KAF0978102.1"/>
    <property type="molecule type" value="Genomic_DNA"/>
</dbReference>
<dbReference type="VEuPathDB" id="AmoebaDB:NfTy_057820"/>
<feature type="transmembrane region" description="Helical" evidence="1">
    <location>
        <begin position="1043"/>
        <end position="1061"/>
    </location>
</feature>
<keyword evidence="3" id="KW-1185">Reference proteome</keyword>
<feature type="transmembrane region" description="Helical" evidence="1">
    <location>
        <begin position="58"/>
        <end position="81"/>
    </location>
</feature>
<evidence type="ECO:0000256" key="1">
    <source>
        <dbReference type="SAM" id="Phobius"/>
    </source>
</evidence>
<keyword evidence="1" id="KW-0472">Membrane</keyword>
<sequence>MKSHPDHSTSTTITTITTTSTNYKCLEITFRDHQALKCVSNFEQWLFMSLITAKKKHLLTLHLFLLLLSFLFLFIIIIHVVQAQVPSPLPSRGLAYCAVANTSILPLTSSLLKEQQQRDGILCPFGFIKQTQVMATTISFQCVSVLQLLNEIVDQKDCFIPDGETEANLSPILDPQNCLFDFLHCSPRTRKCTFTNTRAQGDVCVDRLNCIGSSGTNTNIQRALAVNCHEGRCTSLQNSPSLPIGSSCWSASSLSSSEYAPFLNYQNNTLLTCVENSICTSNGNQLPRSYCIQLQSKRASTFESCGAVSKDRIQDMSYKLCKEGLTCQSQYMKPNTCAEFIKASDFEDLYRFPFNYHLSIPTLVCPDGYKDSSTFMGDRIICQKNGTDICLTNAPCGGYDLFNIKSSYSFKSGRPRPLSKQFDRLTKCDTSTQKCVRVFGKENGMNCSDHSECRSSYCFNNTYCTNIPKEIPCGPSVANPTLYDCPGYSHCICTNSTRGICANLCFAELADFHTCAYNVGVFGETSPVSVMENTLFPFVDNASSVFSLENGTCKDYMVKYFECMQSVQQGLQLEILPIVVVSQNGDTEKTASTTPQPDDAYFFRVQQVPSSLEQPLFIVNINESYQTAISRLEPNTIQLTTIDMFLNLSQTLMQVSPLYTNVRTSDYVIISTTERMVGLMPRYKFKTVDFKNIHACACCTEAVTKYLEASLDGGILLRSNRVNVASAIYINNVDLSITITGLEPIMGHNSFLNRNWYERCDIILVPPQDIDAVTLSIKNNMLLLDNNGTSIIKELESASMNDLFVIFISNLPSKVLAIPRDVRDAAMTNQPLFIKISELVREAISQKYNQAMQLYNSSQANGTGTNSTRVDCSLFNSTLDVRAYHRIIFSFPLTFDLFYPLPLSSSSFIIEFDQWFSMNELKKYGNSLEEQAMKLLDILVDPMCYSNYNSYLGVFHYKDTSKYWDLILKDSMLWVVMASSLSFYAWLFSSYRNSVSLKRRLFTPFIGPFCMMIICLMYIEPILMSLFKTIGRNIIPLIPIPDLFMSLLTASYIVVLIRFYFLRNLYQIRKGLEILKGNKMNNMRIYRMIAKPYVALVLMIFVAILLFGIWFGVFYGIMESIIIERFRRFEWTLQFDASLLALTTQFGFLSLVSIICLTLDALFNLKKIRKHGIGYYFMFDDPFHLRMDIFSQLLIFLISILVILDIFVWNTLIVNRIGILLFFLCSLMIFGGNVMIIEYISYFRYKRWLKRCCFMSADDDNYDALAYEWYEHMKDLNFRELQEQYAINLFALENLLLFEEFEKVEKKKNLSLNDFMTLNNIILSVNLSSDSRNTFNDLLTHLTHNPNETIPFNRLEPIKHELVSENIIPEIYIPLKQTSHFVKWKEATSLQKESNIITEVPKEKELIEL</sequence>
<dbReference type="VEuPathDB" id="AmoebaDB:FDP41_002617"/>
<comment type="caution">
    <text evidence="2">The sequence shown here is derived from an EMBL/GenBank/DDBJ whole genome shotgun (WGS) entry which is preliminary data.</text>
</comment>
<feature type="transmembrane region" description="Helical" evidence="1">
    <location>
        <begin position="1093"/>
        <end position="1117"/>
    </location>
</feature>
<evidence type="ECO:0000313" key="3">
    <source>
        <dbReference type="Proteomes" id="UP000444721"/>
    </source>
</evidence>
<feature type="transmembrane region" description="Helical" evidence="1">
    <location>
        <begin position="1137"/>
        <end position="1163"/>
    </location>
</feature>
<dbReference type="GeneID" id="68109835"/>
<feature type="transmembrane region" description="Helical" evidence="1">
    <location>
        <begin position="1193"/>
        <end position="1213"/>
    </location>
</feature>
<evidence type="ECO:0000313" key="2">
    <source>
        <dbReference type="EMBL" id="KAF0978102.1"/>
    </source>
</evidence>
<accession>A0A6A5BTP3</accession>
<gene>
    <name evidence="2" type="ORF">FDP41_002617</name>
</gene>
<feature type="transmembrane region" description="Helical" evidence="1">
    <location>
        <begin position="1001"/>
        <end position="1023"/>
    </location>
</feature>
<protein>
    <submittedName>
        <fullName evidence="2">Uncharacterized protein</fullName>
    </submittedName>
</protein>
<proteinExistence type="predicted"/>
<dbReference type="RefSeq" id="XP_044562815.1">
    <property type="nucleotide sequence ID" value="XM_044705831.1"/>
</dbReference>
<feature type="transmembrane region" description="Helical" evidence="1">
    <location>
        <begin position="971"/>
        <end position="989"/>
    </location>
</feature>